<keyword evidence="2" id="KW-1185">Reference proteome</keyword>
<protein>
    <submittedName>
        <fullName evidence="1">Uncharacterized protein</fullName>
    </submittedName>
</protein>
<dbReference type="Proteomes" id="UP000638188">
    <property type="component" value="Unassembled WGS sequence"/>
</dbReference>
<evidence type="ECO:0000313" key="2">
    <source>
        <dbReference type="Proteomes" id="UP000638188"/>
    </source>
</evidence>
<comment type="caution">
    <text evidence="1">The sequence shown here is derived from an EMBL/GenBank/DDBJ whole genome shotgun (WGS) entry which is preliminary data.</text>
</comment>
<gene>
    <name evidence="1" type="ORF">GCM10007418_28630</name>
</gene>
<accession>A0ABQ1PZI7</accession>
<sequence>MQMRNQPLAVAGPFNAQARVAGTDPLHVSEALVTGLVEGIEVVELPDRKQRKLNELRCHIDHLLDEGWVIAKRNPLTLQRNTRVCYVLHGMLISDSLN</sequence>
<organism evidence="1 2">
    <name type="scientific">Halopseudomonas salina</name>
    <dbReference type="NCBI Taxonomy" id="1323744"/>
    <lineage>
        <taxon>Bacteria</taxon>
        <taxon>Pseudomonadati</taxon>
        <taxon>Pseudomonadota</taxon>
        <taxon>Gammaproteobacteria</taxon>
        <taxon>Pseudomonadales</taxon>
        <taxon>Pseudomonadaceae</taxon>
        <taxon>Halopseudomonas</taxon>
    </lineage>
</organism>
<name>A0ABQ1PZI7_9GAMM</name>
<dbReference type="EMBL" id="BMFF01000006">
    <property type="protein sequence ID" value="GGD07833.1"/>
    <property type="molecule type" value="Genomic_DNA"/>
</dbReference>
<evidence type="ECO:0000313" key="1">
    <source>
        <dbReference type="EMBL" id="GGD07833.1"/>
    </source>
</evidence>
<proteinExistence type="predicted"/>
<reference evidence="2" key="1">
    <citation type="journal article" date="2019" name="Int. J. Syst. Evol. Microbiol.">
        <title>The Global Catalogue of Microorganisms (GCM) 10K type strain sequencing project: providing services to taxonomists for standard genome sequencing and annotation.</title>
        <authorList>
            <consortium name="The Broad Institute Genomics Platform"/>
            <consortium name="The Broad Institute Genome Sequencing Center for Infectious Disease"/>
            <person name="Wu L."/>
            <person name="Ma J."/>
        </authorList>
    </citation>
    <scope>NUCLEOTIDE SEQUENCE [LARGE SCALE GENOMIC DNA]</scope>
    <source>
        <strain evidence="2">CGMCC 1.12482</strain>
    </source>
</reference>